<dbReference type="EMBL" id="JACGCM010001734">
    <property type="protein sequence ID" value="KAF6150543.1"/>
    <property type="molecule type" value="Genomic_DNA"/>
</dbReference>
<dbReference type="AlphaFoldDB" id="A0A7J7M6P1"/>
<dbReference type="InterPro" id="IPR029063">
    <property type="entry name" value="SAM-dependent_MTases_sf"/>
</dbReference>
<evidence type="ECO:0000256" key="3">
    <source>
        <dbReference type="ARBA" id="ARBA00022691"/>
    </source>
</evidence>
<keyword evidence="7" id="KW-1185">Reference proteome</keyword>
<keyword evidence="1 4" id="KW-0489">Methyltransferase</keyword>
<sequence>MALTAVDTNQELNKHMAELFDDQSWVDNFGYHIHHGFYDIDANANRDQKTAQIRMINEALLFANVSEDSVKKPKSIVDVGCGVGGPAVYLGRKYGAKCKGIDISPRSIQKATEISNAQGLGQEVTFQVGDALQLAFPDGQFDLVWSMECGECVSDKAKFVSELVRVVSPGGTIIFLSSCHRDLAPNEESLKPEEKELFEKISESLFLPAWISCADFVDLFKSHSMKDIKSANWSEHIAPFWDGWKPENGTMDMEKFIEGHRNGLIKFSIITCKKPE</sequence>
<dbReference type="CDD" id="cd02440">
    <property type="entry name" value="AdoMet_MTases"/>
    <property type="match status" value="1"/>
</dbReference>
<dbReference type="Pfam" id="PF08241">
    <property type="entry name" value="Methyltransf_11"/>
    <property type="match status" value="1"/>
</dbReference>
<accession>A0A7J7M6P1</accession>
<dbReference type="GO" id="GO:0008757">
    <property type="term" value="F:S-adenosylmethionine-dependent methyltransferase activity"/>
    <property type="evidence" value="ECO:0007669"/>
    <property type="project" value="InterPro"/>
</dbReference>
<dbReference type="InterPro" id="IPR013216">
    <property type="entry name" value="Methyltransf_11"/>
</dbReference>
<proteinExistence type="inferred from homology"/>
<organism evidence="6 7">
    <name type="scientific">Kingdonia uniflora</name>
    <dbReference type="NCBI Taxonomy" id="39325"/>
    <lineage>
        <taxon>Eukaryota</taxon>
        <taxon>Viridiplantae</taxon>
        <taxon>Streptophyta</taxon>
        <taxon>Embryophyta</taxon>
        <taxon>Tracheophyta</taxon>
        <taxon>Spermatophyta</taxon>
        <taxon>Magnoliopsida</taxon>
        <taxon>Ranunculales</taxon>
        <taxon>Circaeasteraceae</taxon>
        <taxon>Kingdonia</taxon>
    </lineage>
</organism>
<name>A0A7J7M6P1_9MAGN</name>
<evidence type="ECO:0000256" key="4">
    <source>
        <dbReference type="PROSITE-ProRule" id="PRU00914"/>
    </source>
</evidence>
<dbReference type="PANTHER" id="PTHR43591">
    <property type="entry name" value="METHYLTRANSFERASE"/>
    <property type="match status" value="1"/>
</dbReference>
<evidence type="ECO:0000259" key="5">
    <source>
        <dbReference type="Pfam" id="PF08241"/>
    </source>
</evidence>
<dbReference type="Gene3D" id="3.40.50.150">
    <property type="entry name" value="Vaccinia Virus protein VP39"/>
    <property type="match status" value="1"/>
</dbReference>
<feature type="region of interest" description="SAM motif III" evidence="4">
    <location>
        <begin position="166"/>
        <end position="175"/>
    </location>
</feature>
<evidence type="ECO:0000256" key="2">
    <source>
        <dbReference type="ARBA" id="ARBA00022679"/>
    </source>
</evidence>
<keyword evidence="2 4" id="KW-0808">Transferase</keyword>
<feature type="domain" description="Methyltransferase type 11" evidence="5">
    <location>
        <begin position="77"/>
        <end position="175"/>
    </location>
</feature>
<protein>
    <recommendedName>
        <fullName evidence="5">Methyltransferase type 11 domain-containing protein</fullName>
    </recommendedName>
</protein>
<dbReference type="OrthoDB" id="8300214at2759"/>
<dbReference type="PANTHER" id="PTHR43591:SF81">
    <property type="entry name" value="MAGNESIUM PROTOPORPHYRIN IX METHYLTRANSFERASE, CHLOROPLASTIC-RELATED"/>
    <property type="match status" value="1"/>
</dbReference>
<dbReference type="SUPFAM" id="SSF53335">
    <property type="entry name" value="S-adenosyl-L-methionine-dependent methyltransferases"/>
    <property type="match status" value="1"/>
</dbReference>
<evidence type="ECO:0000313" key="7">
    <source>
        <dbReference type="Proteomes" id="UP000541444"/>
    </source>
</evidence>
<dbReference type="Proteomes" id="UP000541444">
    <property type="component" value="Unassembled WGS sequence"/>
</dbReference>
<dbReference type="InterPro" id="IPR025774">
    <property type="entry name" value="PiNMT-like"/>
</dbReference>
<comment type="caution">
    <text evidence="6">The sequence shown here is derived from an EMBL/GenBank/DDBJ whole genome shotgun (WGS) entry which is preliminary data.</text>
</comment>
<feature type="region of interest" description="SAM motif II" evidence="4">
    <location>
        <begin position="139"/>
        <end position="147"/>
    </location>
</feature>
<feature type="region of interest" description="SAM motif I" evidence="4">
    <location>
        <begin position="76"/>
        <end position="85"/>
    </location>
</feature>
<dbReference type="GO" id="GO:0032259">
    <property type="term" value="P:methylation"/>
    <property type="evidence" value="ECO:0007669"/>
    <property type="project" value="UniProtKB-UniRule"/>
</dbReference>
<gene>
    <name evidence="6" type="ORF">GIB67_030344</name>
</gene>
<evidence type="ECO:0000256" key="1">
    <source>
        <dbReference type="ARBA" id="ARBA00022603"/>
    </source>
</evidence>
<reference evidence="6 7" key="1">
    <citation type="journal article" date="2020" name="IScience">
        <title>Genome Sequencing of the Endangered Kingdonia uniflora (Circaeasteraceae, Ranunculales) Reveals Potential Mechanisms of Evolutionary Specialization.</title>
        <authorList>
            <person name="Sun Y."/>
            <person name="Deng T."/>
            <person name="Zhang A."/>
            <person name="Moore M.J."/>
            <person name="Landis J.B."/>
            <person name="Lin N."/>
            <person name="Zhang H."/>
            <person name="Zhang X."/>
            <person name="Huang J."/>
            <person name="Zhang X."/>
            <person name="Sun H."/>
            <person name="Wang H."/>
        </authorList>
    </citation>
    <scope>NUCLEOTIDE SEQUENCE [LARGE SCALE GENOMIC DNA]</scope>
    <source>
        <strain evidence="6">TB1705</strain>
        <tissue evidence="6">Leaf</tissue>
    </source>
</reference>
<keyword evidence="3 4" id="KW-0949">S-adenosyl-L-methionine</keyword>
<evidence type="ECO:0000313" key="6">
    <source>
        <dbReference type="EMBL" id="KAF6150543.1"/>
    </source>
</evidence>
<dbReference type="PROSITE" id="PS51581">
    <property type="entry name" value="SAM_GTMT"/>
    <property type="match status" value="1"/>
</dbReference>
<comment type="similarity">
    <text evidence="4">Belongs to the class I-like SAM-binding methyltransferase superfamily. gTMT family.</text>
</comment>